<dbReference type="NCBIfam" id="NF040712">
    <property type="entry name" value="SepH"/>
    <property type="match status" value="1"/>
</dbReference>
<evidence type="ECO:0000259" key="2">
    <source>
        <dbReference type="Pfam" id="PF11268"/>
    </source>
</evidence>
<dbReference type="InterPro" id="IPR021421">
    <property type="entry name" value="DUF3071"/>
</dbReference>
<gene>
    <name evidence="3" type="ORF">A1sIA79_02390</name>
</gene>
<dbReference type="EMBL" id="CP016774">
    <property type="protein sequence ID" value="ASY17088.1"/>
    <property type="molecule type" value="Genomic_DNA"/>
</dbReference>
<protein>
    <submittedName>
        <fullName evidence="3">DUF3071 domain-containing protein</fullName>
    </submittedName>
</protein>
<dbReference type="InterPro" id="IPR047682">
    <property type="entry name" value="SepH-like"/>
</dbReference>
<name>A0ABM6MDV5_9ACTN</name>
<feature type="region of interest" description="Disordered" evidence="1">
    <location>
        <begin position="237"/>
        <end position="271"/>
    </location>
</feature>
<feature type="compositionally biased region" description="Basic and acidic residues" evidence="1">
    <location>
        <begin position="259"/>
        <end position="271"/>
    </location>
</feature>
<dbReference type="Pfam" id="PF11268">
    <property type="entry name" value="DUF3071"/>
    <property type="match status" value="1"/>
</dbReference>
<organism evidence="3 4">
    <name type="scientific">Candidatus Planktophila versatilis</name>
    <dbReference type="NCBI Taxonomy" id="1884905"/>
    <lineage>
        <taxon>Bacteria</taxon>
        <taxon>Bacillati</taxon>
        <taxon>Actinomycetota</taxon>
        <taxon>Actinomycetes</taxon>
        <taxon>Candidatus Nanopelagicales</taxon>
        <taxon>Candidatus Nanopelagicaceae</taxon>
        <taxon>Candidatus Planktophila</taxon>
    </lineage>
</organism>
<sequence length="271" mass="30454">MTELRLTGKSDDGSHLSLVDNQGGEFSLRISDTLRATVNQQRLTSVPSVDATETMSVKEIQRRLRAGESMEQVAREGHLTLEKVERFSGPILQEREYILDRARELVMRKDVHRIEMTFSDVVIAKLAPRGVDIDQISWNTWRLLDGTWHIELSYPNRDGNGVATWNFDLARRALDASDANGAWLIDEDVPAQPVSSGIIHSEPTHPSRIAEILETLPVEAPVEKIETPRLAVIRETPTSADSQDGITARAKVPSWDEIMFGHKTQEEPEEN</sequence>
<keyword evidence="4" id="KW-1185">Reference proteome</keyword>
<dbReference type="RefSeq" id="WP_095674646.1">
    <property type="nucleotide sequence ID" value="NZ_CP016774.1"/>
</dbReference>
<proteinExistence type="predicted"/>
<feature type="domain" description="DUF3071" evidence="2">
    <location>
        <begin position="1"/>
        <end position="167"/>
    </location>
</feature>
<evidence type="ECO:0000313" key="4">
    <source>
        <dbReference type="Proteomes" id="UP000217177"/>
    </source>
</evidence>
<accession>A0ABM6MDV5</accession>
<dbReference type="Proteomes" id="UP000217177">
    <property type="component" value="Chromosome"/>
</dbReference>
<evidence type="ECO:0000313" key="3">
    <source>
        <dbReference type="EMBL" id="ASY17088.1"/>
    </source>
</evidence>
<reference evidence="3 4" key="1">
    <citation type="submission" date="2016-07" db="EMBL/GenBank/DDBJ databases">
        <title>High microdiversification within the ubiquitous acI lineage of Actinobacteria.</title>
        <authorList>
            <person name="Neuenschwander S.M."/>
            <person name="Salcher M."/>
            <person name="Ghai R."/>
            <person name="Pernthaler J."/>
        </authorList>
    </citation>
    <scope>NUCLEOTIDE SEQUENCE [LARGE SCALE GENOMIC DNA]</scope>
    <source>
        <strain evidence="3">MMS-IA-79</strain>
    </source>
</reference>
<evidence type="ECO:0000256" key="1">
    <source>
        <dbReference type="SAM" id="MobiDB-lite"/>
    </source>
</evidence>